<dbReference type="PANTHER" id="PTHR24559">
    <property type="entry name" value="TRANSPOSON TY3-I GAG-POL POLYPROTEIN"/>
    <property type="match status" value="1"/>
</dbReference>
<dbReference type="AlphaFoldDB" id="A0AAV3QEH4"/>
<dbReference type="EMBL" id="BAABME010004454">
    <property type="protein sequence ID" value="GAA0162434.1"/>
    <property type="molecule type" value="Genomic_DNA"/>
</dbReference>
<accession>A0AAV3QEH4</accession>
<organism evidence="1 2">
    <name type="scientific">Lithospermum erythrorhizon</name>
    <name type="common">Purple gromwell</name>
    <name type="synonym">Lithospermum officinale var. erythrorhizon</name>
    <dbReference type="NCBI Taxonomy" id="34254"/>
    <lineage>
        <taxon>Eukaryota</taxon>
        <taxon>Viridiplantae</taxon>
        <taxon>Streptophyta</taxon>
        <taxon>Embryophyta</taxon>
        <taxon>Tracheophyta</taxon>
        <taxon>Spermatophyta</taxon>
        <taxon>Magnoliopsida</taxon>
        <taxon>eudicotyledons</taxon>
        <taxon>Gunneridae</taxon>
        <taxon>Pentapetalae</taxon>
        <taxon>asterids</taxon>
        <taxon>lamiids</taxon>
        <taxon>Boraginales</taxon>
        <taxon>Boraginaceae</taxon>
        <taxon>Boraginoideae</taxon>
        <taxon>Lithospermeae</taxon>
        <taxon>Lithospermum</taxon>
    </lineage>
</organism>
<dbReference type="InterPro" id="IPR043502">
    <property type="entry name" value="DNA/RNA_pol_sf"/>
</dbReference>
<keyword evidence="2" id="KW-1185">Reference proteome</keyword>
<protein>
    <recommendedName>
        <fullName evidence="3">Reverse transcriptase</fullName>
    </recommendedName>
</protein>
<comment type="caution">
    <text evidence="1">The sequence shown here is derived from an EMBL/GenBank/DDBJ whole genome shotgun (WGS) entry which is preliminary data.</text>
</comment>
<dbReference type="SUPFAM" id="SSF56672">
    <property type="entry name" value="DNA/RNA polymerases"/>
    <property type="match status" value="1"/>
</dbReference>
<dbReference type="Gene3D" id="3.10.10.10">
    <property type="entry name" value="HIV Type 1 Reverse Transcriptase, subunit A, domain 1"/>
    <property type="match status" value="1"/>
</dbReference>
<dbReference type="PANTHER" id="PTHR24559:SF431">
    <property type="entry name" value="RNA-DIRECTED DNA POLYMERASE HOMOLOG"/>
    <property type="match status" value="1"/>
</dbReference>
<dbReference type="InterPro" id="IPR053134">
    <property type="entry name" value="RNA-dir_DNA_polymerase"/>
</dbReference>
<gene>
    <name evidence="1" type="ORF">LIER_18526</name>
</gene>
<dbReference type="Proteomes" id="UP001454036">
    <property type="component" value="Unassembled WGS sequence"/>
</dbReference>
<proteinExistence type="predicted"/>
<evidence type="ECO:0000313" key="1">
    <source>
        <dbReference type="EMBL" id="GAA0162434.1"/>
    </source>
</evidence>
<name>A0AAV3QEH4_LITER</name>
<reference evidence="1 2" key="1">
    <citation type="submission" date="2024-01" db="EMBL/GenBank/DDBJ databases">
        <title>The complete chloroplast genome sequence of Lithospermum erythrorhizon: insights into the phylogenetic relationship among Boraginaceae species and the maternal lineages of purple gromwells.</title>
        <authorList>
            <person name="Okada T."/>
            <person name="Watanabe K."/>
        </authorList>
    </citation>
    <scope>NUCLEOTIDE SEQUENCE [LARGE SCALE GENOMIC DNA]</scope>
</reference>
<evidence type="ECO:0008006" key="3">
    <source>
        <dbReference type="Google" id="ProtNLM"/>
    </source>
</evidence>
<evidence type="ECO:0000313" key="2">
    <source>
        <dbReference type="Proteomes" id="UP001454036"/>
    </source>
</evidence>
<sequence>MYEEVFAFSPEEIPRVDPEISLHKLHLDPSYKPVKQKKRNFSEEKNLAIREEVEKLMKVGAIWELQFPEWIANVVMVKKFNGKWRICTDFTNLNKACPKDYYPLPCLKRLVDGRPGHKVFDLMDASRGYHQILLEETDQERQPSLLNTGCTDGR</sequence>